<evidence type="ECO:0000259" key="5">
    <source>
        <dbReference type="Pfam" id="PF00171"/>
    </source>
</evidence>
<evidence type="ECO:0000313" key="6">
    <source>
        <dbReference type="EMBL" id="AHL22499.1"/>
    </source>
</evidence>
<dbReference type="NCBIfam" id="NF040869">
    <property type="entry name" value="G3PDH_Arch"/>
    <property type="match status" value="1"/>
</dbReference>
<dbReference type="GeneID" id="24957650"/>
<dbReference type="RefSeq" id="WP_042690420.1">
    <property type="nucleotide sequence ID" value="NZ_CP007264.1"/>
</dbReference>
<evidence type="ECO:0000256" key="1">
    <source>
        <dbReference type="ARBA" id="ARBA00009986"/>
    </source>
</evidence>
<dbReference type="InterPro" id="IPR051020">
    <property type="entry name" value="ALDH-related_metabolic_enz"/>
</dbReference>
<accession>W8PK82</accession>
<evidence type="ECO:0000256" key="3">
    <source>
        <dbReference type="PROSITE-ProRule" id="PRU10007"/>
    </source>
</evidence>
<evidence type="ECO:0000256" key="4">
    <source>
        <dbReference type="RuleBase" id="RU003345"/>
    </source>
</evidence>
<dbReference type="eggNOG" id="arCOG01252">
    <property type="taxonomic scope" value="Archaea"/>
</dbReference>
<protein>
    <submittedName>
        <fullName evidence="6">NAD-dependent aldehyde dehydrogenase</fullName>
    </submittedName>
</protein>
<dbReference type="Pfam" id="PF00171">
    <property type="entry name" value="Aldedh"/>
    <property type="match status" value="1"/>
</dbReference>
<dbReference type="KEGG" id="tnu:BD01_0877"/>
<dbReference type="InterPro" id="IPR053489">
    <property type="entry name" value="NAD(P)-GAP_dehydrogenase"/>
</dbReference>
<comment type="similarity">
    <text evidence="1 4">Belongs to the aldehyde dehydrogenase family.</text>
</comment>
<dbReference type="Gene3D" id="3.40.605.10">
    <property type="entry name" value="Aldehyde Dehydrogenase, Chain A, domain 1"/>
    <property type="match status" value="1"/>
</dbReference>
<keyword evidence="2 4" id="KW-0560">Oxidoreductase</keyword>
<gene>
    <name evidence="6" type="ORF">BD01_0877</name>
</gene>
<dbReference type="SUPFAM" id="SSF53720">
    <property type="entry name" value="ALDH-like"/>
    <property type="match status" value="1"/>
</dbReference>
<reference evidence="6 7" key="1">
    <citation type="submission" date="2014-02" db="EMBL/GenBank/DDBJ databases">
        <title>Genome Sequence of an Hyperthermophilic Archaeon, Thermococcus nautili 30-1, producing viral vesicles.</title>
        <authorList>
            <person name="Oberto J."/>
            <person name="Gaudin M."/>
            <person name="Cossu M."/>
            <person name="Gorlas A."/>
            <person name="Slesarev A."/>
            <person name="Marguet E."/>
            <person name="Forterre P."/>
        </authorList>
    </citation>
    <scope>NUCLEOTIDE SEQUENCE [LARGE SCALE GENOMIC DNA]</scope>
    <source>
        <strain evidence="6 7">30-1</strain>
    </source>
</reference>
<dbReference type="GO" id="GO:0008911">
    <property type="term" value="F:lactaldehyde dehydrogenase (NAD+) activity"/>
    <property type="evidence" value="ECO:0007669"/>
    <property type="project" value="TreeGrafter"/>
</dbReference>
<dbReference type="STRING" id="195522.BD01_0877"/>
<dbReference type="PROSITE" id="PS00687">
    <property type="entry name" value="ALDEHYDE_DEHYDR_GLU"/>
    <property type="match status" value="1"/>
</dbReference>
<dbReference type="InterPro" id="IPR015590">
    <property type="entry name" value="Aldehyde_DH_dom"/>
</dbReference>
<feature type="domain" description="Aldehyde dehydrogenase" evidence="5">
    <location>
        <begin position="39"/>
        <end position="495"/>
    </location>
</feature>
<name>W8PK82_9EURY</name>
<dbReference type="InterPro" id="IPR029510">
    <property type="entry name" value="Ald_DH_CS_GLU"/>
</dbReference>
<dbReference type="Proteomes" id="UP000019434">
    <property type="component" value="Chromosome"/>
</dbReference>
<keyword evidence="7" id="KW-1185">Reference proteome</keyword>
<organism evidence="6 7">
    <name type="scientific">Thermococcus nautili</name>
    <dbReference type="NCBI Taxonomy" id="195522"/>
    <lineage>
        <taxon>Archaea</taxon>
        <taxon>Methanobacteriati</taxon>
        <taxon>Methanobacteriota</taxon>
        <taxon>Thermococci</taxon>
        <taxon>Thermococcales</taxon>
        <taxon>Thermococcaceae</taxon>
        <taxon>Thermococcus</taxon>
    </lineage>
</organism>
<dbReference type="InterPro" id="IPR016161">
    <property type="entry name" value="Ald_DH/histidinol_DH"/>
</dbReference>
<proteinExistence type="inferred from homology"/>
<dbReference type="PANTHER" id="PTHR42991">
    <property type="entry name" value="ALDEHYDE DEHYDROGENASE"/>
    <property type="match status" value="1"/>
</dbReference>
<feature type="active site" evidence="3">
    <location>
        <position position="270"/>
    </location>
</feature>
<dbReference type="InterPro" id="IPR016162">
    <property type="entry name" value="Ald_DH_N"/>
</dbReference>
<dbReference type="InterPro" id="IPR016163">
    <property type="entry name" value="Ald_DH_C"/>
</dbReference>
<sequence length="508" mass="55972">MVSPFRPKSELFRGVWREGEDGVPEFATYVDGEWLFTGRTAEVRSPIDGSVIARVSLADGDLARKAVSTAYERGRFVIRETPGDRRVKAFLKAACLMRDAFEDFVTALVLDAGKPLSNARGEVRATVERLEKTTMEFRKLVGDYIPGDWSEETLESEGIVKREPYGVVLAISPYNYPLFISAAKVIPALLAGNAVLLKPASLDPLAPLLFTRVLQLAGVPPEAYQLLTIPGRLMDSVVADKRIRVVTFTGSTEVGEHILAVGGIKAYHMELGGKDPAIVLDDAPLEETVEKLVKGMVSYSGQRCDAIRLIIAESGIYSDLRTKLVEELSKIEPKNPLEDENAVMGPLIDEKSAEAIEEVYRDAVDKGAVPLTKFRREGTYVWPVLLEVDRETLPKLRAFQEDVFGPLTLLVKVRSDEEAISVANSSRFGLDAAVFSGSDERARKVARKLEVGAVFINEFPRHGIGYYPFGGMKDSGIGREGIGYSLETLTTTKTIVKNYRGKGIWSYM</sequence>
<evidence type="ECO:0000313" key="7">
    <source>
        <dbReference type="Proteomes" id="UP000019434"/>
    </source>
</evidence>
<dbReference type="Gene3D" id="3.40.309.10">
    <property type="entry name" value="Aldehyde Dehydrogenase, Chain A, domain 2"/>
    <property type="match status" value="1"/>
</dbReference>
<evidence type="ECO:0000256" key="2">
    <source>
        <dbReference type="ARBA" id="ARBA00023002"/>
    </source>
</evidence>
<dbReference type="HOGENOM" id="CLU_005391_1_0_2"/>
<dbReference type="OrthoDB" id="6342at2157"/>
<dbReference type="EMBL" id="CP007264">
    <property type="protein sequence ID" value="AHL22499.1"/>
    <property type="molecule type" value="Genomic_DNA"/>
</dbReference>
<dbReference type="PANTHER" id="PTHR42991:SF1">
    <property type="entry name" value="ALDEHYDE DEHYDROGENASE"/>
    <property type="match status" value="1"/>
</dbReference>
<dbReference type="AlphaFoldDB" id="W8PK82"/>